<keyword evidence="5" id="KW-0349">Heme</keyword>
<dbReference type="GO" id="GO:0009055">
    <property type="term" value="F:electron transfer activity"/>
    <property type="evidence" value="ECO:0007669"/>
    <property type="project" value="InterPro"/>
</dbReference>
<keyword evidence="10" id="KW-0408">Iron</keyword>
<proteinExistence type="inferred from homology"/>
<name>A0A2R4XNL0_9BURK</name>
<organism evidence="13 14">
    <name type="scientific">Orrella marina</name>
    <dbReference type="NCBI Taxonomy" id="2163011"/>
    <lineage>
        <taxon>Bacteria</taxon>
        <taxon>Pseudomonadati</taxon>
        <taxon>Pseudomonadota</taxon>
        <taxon>Betaproteobacteria</taxon>
        <taxon>Burkholderiales</taxon>
        <taxon>Alcaligenaceae</taxon>
        <taxon>Orrella</taxon>
    </lineage>
</organism>
<evidence type="ECO:0000256" key="3">
    <source>
        <dbReference type="ARBA" id="ARBA00022448"/>
    </source>
</evidence>
<evidence type="ECO:0000256" key="11">
    <source>
        <dbReference type="ARBA" id="ARBA00023136"/>
    </source>
</evidence>
<evidence type="ECO:0000256" key="10">
    <source>
        <dbReference type="ARBA" id="ARBA00023004"/>
    </source>
</evidence>
<dbReference type="KEGG" id="boz:DBV39_18180"/>
<feature type="transmembrane region" description="Helical" evidence="12">
    <location>
        <begin position="125"/>
        <end position="144"/>
    </location>
</feature>
<dbReference type="PANTHER" id="PTHR30365:SF14">
    <property type="entry name" value="CYTOCHROME BD MENAQUINOL OXIDASE SUBUNIT I-RELATED"/>
    <property type="match status" value="1"/>
</dbReference>
<dbReference type="GO" id="GO:0020037">
    <property type="term" value="F:heme binding"/>
    <property type="evidence" value="ECO:0007669"/>
    <property type="project" value="TreeGrafter"/>
</dbReference>
<gene>
    <name evidence="13" type="ORF">DBV39_18180</name>
</gene>
<keyword evidence="11 12" id="KW-0472">Membrane</keyword>
<evidence type="ECO:0000256" key="5">
    <source>
        <dbReference type="ARBA" id="ARBA00022617"/>
    </source>
</evidence>
<evidence type="ECO:0000256" key="1">
    <source>
        <dbReference type="ARBA" id="ARBA00004651"/>
    </source>
</evidence>
<keyword evidence="8" id="KW-0249">Electron transport</keyword>
<protein>
    <submittedName>
        <fullName evidence="13">Uncharacterized protein</fullName>
    </submittedName>
</protein>
<dbReference type="Pfam" id="PF01654">
    <property type="entry name" value="Cyt_bd_oxida_I"/>
    <property type="match status" value="1"/>
</dbReference>
<evidence type="ECO:0000256" key="4">
    <source>
        <dbReference type="ARBA" id="ARBA00022475"/>
    </source>
</evidence>
<dbReference type="AlphaFoldDB" id="A0A2R4XNL0"/>
<evidence type="ECO:0000313" key="13">
    <source>
        <dbReference type="EMBL" id="AWB35348.1"/>
    </source>
</evidence>
<feature type="transmembrane region" description="Helical" evidence="12">
    <location>
        <begin position="20"/>
        <end position="39"/>
    </location>
</feature>
<dbReference type="EMBL" id="CP028901">
    <property type="protein sequence ID" value="AWB35348.1"/>
    <property type="molecule type" value="Genomic_DNA"/>
</dbReference>
<dbReference type="GO" id="GO:0005886">
    <property type="term" value="C:plasma membrane"/>
    <property type="evidence" value="ECO:0007669"/>
    <property type="project" value="UniProtKB-SubCell"/>
</dbReference>
<evidence type="ECO:0000256" key="8">
    <source>
        <dbReference type="ARBA" id="ARBA00022982"/>
    </source>
</evidence>
<keyword evidence="14" id="KW-1185">Reference proteome</keyword>
<keyword evidence="7" id="KW-0479">Metal-binding</keyword>
<dbReference type="GO" id="GO:0016682">
    <property type="term" value="F:oxidoreductase activity, acting on diphenols and related substances as donors, oxygen as acceptor"/>
    <property type="evidence" value="ECO:0007669"/>
    <property type="project" value="TreeGrafter"/>
</dbReference>
<comment type="subcellular location">
    <subcellularLocation>
        <location evidence="1">Cell membrane</location>
        <topology evidence="1">Multi-pass membrane protein</topology>
    </subcellularLocation>
</comment>
<dbReference type="InterPro" id="IPR002585">
    <property type="entry name" value="Cyt-d_ubiquinol_oxidase_su_1"/>
</dbReference>
<evidence type="ECO:0000256" key="12">
    <source>
        <dbReference type="SAM" id="Phobius"/>
    </source>
</evidence>
<keyword evidence="4" id="KW-1003">Cell membrane</keyword>
<dbReference type="Proteomes" id="UP000244571">
    <property type="component" value="Chromosome"/>
</dbReference>
<feature type="transmembrane region" description="Helical" evidence="12">
    <location>
        <begin position="51"/>
        <end position="72"/>
    </location>
</feature>
<feature type="transmembrane region" description="Helical" evidence="12">
    <location>
        <begin position="175"/>
        <end position="200"/>
    </location>
</feature>
<feature type="transmembrane region" description="Helical" evidence="12">
    <location>
        <begin position="304"/>
        <end position="326"/>
    </location>
</feature>
<feature type="transmembrane region" description="Helical" evidence="12">
    <location>
        <begin position="346"/>
        <end position="368"/>
    </location>
</feature>
<dbReference type="GO" id="GO:0019646">
    <property type="term" value="P:aerobic electron transport chain"/>
    <property type="evidence" value="ECO:0007669"/>
    <property type="project" value="InterPro"/>
</dbReference>
<evidence type="ECO:0000256" key="6">
    <source>
        <dbReference type="ARBA" id="ARBA00022692"/>
    </source>
</evidence>
<dbReference type="GO" id="GO:0046872">
    <property type="term" value="F:metal ion binding"/>
    <property type="evidence" value="ECO:0007669"/>
    <property type="project" value="UniProtKB-KW"/>
</dbReference>
<keyword evidence="6 12" id="KW-0812">Transmembrane</keyword>
<accession>A0A2R4XNL0</accession>
<keyword evidence="9 12" id="KW-1133">Transmembrane helix</keyword>
<feature type="transmembrane region" description="Helical" evidence="12">
    <location>
        <begin position="92"/>
        <end position="113"/>
    </location>
</feature>
<feature type="transmembrane region" description="Helical" evidence="12">
    <location>
        <begin position="272"/>
        <end position="292"/>
    </location>
</feature>
<sequence>MESMRLFFAQTQLGLLSGFLHAFAVLALGLIWMLFFWDLYARGKDSDAFRFWLRVFALTAYSALALGLVTLVQSGLVLPLAIERMGNVLGPLLLGVVLVTFAIRSTTFGVMLYSRHRVTQGVFRVSLFVTAIGLSVVVMGISVLESWMRAPAGAALLDGQFRILDWFEVISNPQLPLQLVVVGLTTVLMLSSVVVSSWALQMNTAGEAGKPAGAIRLSVWIGLLCTLAVLPLWEYILSGPSGDLSNVIRLLAGETDVEPHESAFVQVGRALLIIWPLHLLALLVALSQMYAGRPQPQPTGLGRVTLLGAISGPLMCLGLWLLLYLGKGADMVVGQLLFADLVTPVQTQYLFLGLLMSSVLVVVVMYGWMRLTYQALASGVVTVHRPKAVLS</sequence>
<dbReference type="PANTHER" id="PTHR30365">
    <property type="entry name" value="CYTOCHROME D UBIQUINOL OXIDASE"/>
    <property type="match status" value="1"/>
</dbReference>
<evidence type="ECO:0000256" key="9">
    <source>
        <dbReference type="ARBA" id="ARBA00022989"/>
    </source>
</evidence>
<dbReference type="GO" id="GO:0070069">
    <property type="term" value="C:cytochrome complex"/>
    <property type="evidence" value="ECO:0007669"/>
    <property type="project" value="InterPro"/>
</dbReference>
<evidence type="ECO:0000313" key="14">
    <source>
        <dbReference type="Proteomes" id="UP000244571"/>
    </source>
</evidence>
<reference evidence="13 14" key="1">
    <citation type="submission" date="2018-04" db="EMBL/GenBank/DDBJ databases">
        <title>Bordetella sp. HZ20 isolated from seawater.</title>
        <authorList>
            <person name="Sun C."/>
        </authorList>
    </citation>
    <scope>NUCLEOTIDE SEQUENCE [LARGE SCALE GENOMIC DNA]</scope>
    <source>
        <strain evidence="13 14">HZ20</strain>
    </source>
</reference>
<comment type="similarity">
    <text evidence="2">Belongs to the cytochrome ubiquinol oxidase subunit 1 family.</text>
</comment>
<keyword evidence="3" id="KW-0813">Transport</keyword>
<evidence type="ECO:0000256" key="2">
    <source>
        <dbReference type="ARBA" id="ARBA00009819"/>
    </source>
</evidence>
<feature type="transmembrane region" description="Helical" evidence="12">
    <location>
        <begin position="212"/>
        <end position="233"/>
    </location>
</feature>
<evidence type="ECO:0000256" key="7">
    <source>
        <dbReference type="ARBA" id="ARBA00022723"/>
    </source>
</evidence>